<dbReference type="PANTHER" id="PTHR10491:SF4">
    <property type="entry name" value="METHIONINE ADENOSYLTRANSFERASE 2 SUBUNIT BETA"/>
    <property type="match status" value="1"/>
</dbReference>
<feature type="domain" description="RmlD-like substrate binding" evidence="7">
    <location>
        <begin position="4"/>
        <end position="292"/>
    </location>
</feature>
<gene>
    <name evidence="8" type="primary">rfbD</name>
    <name evidence="8" type="ORF">K8U84_07290</name>
</gene>
<comment type="pathway">
    <text evidence="1 6">Carbohydrate biosynthesis; dTDP-L-rhamnose biosynthesis.</text>
</comment>
<evidence type="ECO:0000259" key="7">
    <source>
        <dbReference type="Pfam" id="PF04321"/>
    </source>
</evidence>
<evidence type="ECO:0000256" key="5">
    <source>
        <dbReference type="ARBA" id="ARBA00048200"/>
    </source>
</evidence>
<dbReference type="EC" id="1.1.1.133" evidence="3 6"/>
<dbReference type="Pfam" id="PF04321">
    <property type="entry name" value="RmlD_sub_bind"/>
    <property type="match status" value="1"/>
</dbReference>
<dbReference type="PANTHER" id="PTHR10491">
    <property type="entry name" value="DTDP-4-DEHYDRORHAMNOSE REDUCTASE"/>
    <property type="match status" value="1"/>
</dbReference>
<evidence type="ECO:0000256" key="6">
    <source>
        <dbReference type="RuleBase" id="RU364082"/>
    </source>
</evidence>
<keyword evidence="6" id="KW-0521">NADP</keyword>
<accession>A0A9D2VGN0</accession>
<name>A0A9D2VGN0_9BURK</name>
<dbReference type="InterPro" id="IPR029903">
    <property type="entry name" value="RmlD-like-bd"/>
</dbReference>
<comment type="function">
    <text evidence="6">Catalyzes the reduction of dTDP-6-deoxy-L-lyxo-4-hexulose to yield dTDP-L-rhamnose.</text>
</comment>
<evidence type="ECO:0000313" key="8">
    <source>
        <dbReference type="EMBL" id="HJH24341.1"/>
    </source>
</evidence>
<dbReference type="EMBL" id="DYTQ01000083">
    <property type="protein sequence ID" value="HJH24341.1"/>
    <property type="molecule type" value="Genomic_DNA"/>
</dbReference>
<dbReference type="Gene3D" id="3.90.25.10">
    <property type="entry name" value="UDP-galactose 4-epimerase, domain 1"/>
    <property type="match status" value="1"/>
</dbReference>
<dbReference type="Gene3D" id="3.40.50.720">
    <property type="entry name" value="NAD(P)-binding Rossmann-like Domain"/>
    <property type="match status" value="1"/>
</dbReference>
<evidence type="ECO:0000256" key="3">
    <source>
        <dbReference type="ARBA" id="ARBA00012929"/>
    </source>
</evidence>
<dbReference type="Proteomes" id="UP000700248">
    <property type="component" value="Unassembled WGS sequence"/>
</dbReference>
<comment type="similarity">
    <text evidence="2 6">Belongs to the dTDP-4-dehydrorhamnose reductase family.</text>
</comment>
<evidence type="ECO:0000256" key="1">
    <source>
        <dbReference type="ARBA" id="ARBA00004781"/>
    </source>
</evidence>
<protein>
    <recommendedName>
        <fullName evidence="4 6">dTDP-4-dehydrorhamnose reductase</fullName>
        <ecNumber evidence="3 6">1.1.1.133</ecNumber>
    </recommendedName>
</protein>
<dbReference type="GO" id="GO:0019305">
    <property type="term" value="P:dTDP-rhamnose biosynthetic process"/>
    <property type="evidence" value="ECO:0007669"/>
    <property type="project" value="TreeGrafter"/>
</dbReference>
<dbReference type="InterPro" id="IPR005913">
    <property type="entry name" value="dTDP_dehydrorham_reduct"/>
</dbReference>
<evidence type="ECO:0000256" key="4">
    <source>
        <dbReference type="ARBA" id="ARBA00017099"/>
    </source>
</evidence>
<sequence length="298" mass="33060">MASVLIFGKDGQVGTELQRSLLPLASLHAVNRSQADLGQLEQIHHTLKQVKPKIIVNAAAYTAVDKAETDSERAFCVNAKAVEVMADYAKNHHALLVHYSTDYVFAGDQSQPYQETDQPNPQNVYGHSKLAGETHIMESGCDHLIFRTSWVYAGHGNNFMRTMMRLAQQRDQLTVVDDQFGTPTSAEMLADLTALAIWAHQRSQLESGLYHLTAKDQTSWHGFAQFIVEQMVAQGIPVRVKPEQVLAIPSAQYPTPAKRPAFSYLDSSKIERALAIELPAWPLHAKRAVAQLAQLAHL</sequence>
<dbReference type="InterPro" id="IPR036291">
    <property type="entry name" value="NAD(P)-bd_dom_sf"/>
</dbReference>
<organism evidence="8 9">
    <name type="scientific">Paenalcaligenes hominis</name>
    <dbReference type="NCBI Taxonomy" id="643674"/>
    <lineage>
        <taxon>Bacteria</taxon>
        <taxon>Pseudomonadati</taxon>
        <taxon>Pseudomonadota</taxon>
        <taxon>Betaproteobacteria</taxon>
        <taxon>Burkholderiales</taxon>
        <taxon>Alcaligenaceae</taxon>
        <taxon>Paenalcaligenes</taxon>
    </lineage>
</organism>
<comment type="caution">
    <text evidence="8">The sequence shown here is derived from an EMBL/GenBank/DDBJ whole genome shotgun (WGS) entry which is preliminary data.</text>
</comment>
<comment type="catalytic activity">
    <reaction evidence="5 6">
        <text>dTDP-beta-L-rhamnose + NADP(+) = dTDP-4-dehydro-beta-L-rhamnose + NADPH + H(+)</text>
        <dbReference type="Rhea" id="RHEA:21796"/>
        <dbReference type="ChEBI" id="CHEBI:15378"/>
        <dbReference type="ChEBI" id="CHEBI:57510"/>
        <dbReference type="ChEBI" id="CHEBI:57783"/>
        <dbReference type="ChEBI" id="CHEBI:58349"/>
        <dbReference type="ChEBI" id="CHEBI:62830"/>
        <dbReference type="EC" id="1.1.1.133"/>
    </reaction>
</comment>
<dbReference type="NCBIfam" id="TIGR01214">
    <property type="entry name" value="rmlD"/>
    <property type="match status" value="1"/>
</dbReference>
<reference evidence="8" key="2">
    <citation type="submission" date="2021-09" db="EMBL/GenBank/DDBJ databases">
        <authorList>
            <person name="Gilroy R."/>
        </authorList>
    </citation>
    <scope>NUCLEOTIDE SEQUENCE</scope>
    <source>
        <strain evidence="8">CHK175-13533</strain>
    </source>
</reference>
<evidence type="ECO:0000313" key="9">
    <source>
        <dbReference type="Proteomes" id="UP000700248"/>
    </source>
</evidence>
<keyword evidence="6 8" id="KW-0560">Oxidoreductase</keyword>
<dbReference type="SUPFAM" id="SSF51735">
    <property type="entry name" value="NAD(P)-binding Rossmann-fold domains"/>
    <property type="match status" value="1"/>
</dbReference>
<dbReference type="AlphaFoldDB" id="A0A9D2VGN0"/>
<dbReference type="RefSeq" id="WP_276831020.1">
    <property type="nucleotide sequence ID" value="NZ_DYTQ01000083.1"/>
</dbReference>
<dbReference type="GO" id="GO:0008831">
    <property type="term" value="F:dTDP-4-dehydrorhamnose reductase activity"/>
    <property type="evidence" value="ECO:0007669"/>
    <property type="project" value="UniProtKB-EC"/>
</dbReference>
<comment type="cofactor">
    <cofactor evidence="6">
        <name>Mg(2+)</name>
        <dbReference type="ChEBI" id="CHEBI:18420"/>
    </cofactor>
    <text evidence="6">Binds 1 Mg(2+) ion per monomer.</text>
</comment>
<proteinExistence type="inferred from homology"/>
<dbReference type="CDD" id="cd05254">
    <property type="entry name" value="dTDP_HR_like_SDR_e"/>
    <property type="match status" value="1"/>
</dbReference>
<dbReference type="GO" id="GO:0005829">
    <property type="term" value="C:cytosol"/>
    <property type="evidence" value="ECO:0007669"/>
    <property type="project" value="TreeGrafter"/>
</dbReference>
<evidence type="ECO:0000256" key="2">
    <source>
        <dbReference type="ARBA" id="ARBA00010944"/>
    </source>
</evidence>
<reference evidence="8" key="1">
    <citation type="journal article" date="2021" name="PeerJ">
        <title>Extensive microbial diversity within the chicken gut microbiome revealed by metagenomics and culture.</title>
        <authorList>
            <person name="Gilroy R."/>
            <person name="Ravi A."/>
            <person name="Getino M."/>
            <person name="Pursley I."/>
            <person name="Horton D.L."/>
            <person name="Alikhan N.F."/>
            <person name="Baker D."/>
            <person name="Gharbi K."/>
            <person name="Hall N."/>
            <person name="Watson M."/>
            <person name="Adriaenssens E.M."/>
            <person name="Foster-Nyarko E."/>
            <person name="Jarju S."/>
            <person name="Secka A."/>
            <person name="Antonio M."/>
            <person name="Oren A."/>
            <person name="Chaudhuri R.R."/>
            <person name="La Ragione R."/>
            <person name="Hildebrand F."/>
            <person name="Pallen M.J."/>
        </authorList>
    </citation>
    <scope>NUCLEOTIDE SEQUENCE</scope>
    <source>
        <strain evidence="8">CHK175-13533</strain>
    </source>
</reference>
<dbReference type="NCBIfam" id="NF007440">
    <property type="entry name" value="PRK09987.1"/>
    <property type="match status" value="1"/>
</dbReference>